<dbReference type="RefSeq" id="WP_091078061.1">
    <property type="nucleotide sequence ID" value="NZ_LT629799.1"/>
</dbReference>
<organism evidence="3 4">
    <name type="scientific">Microlunatus sagamiharensis</name>
    <dbReference type="NCBI Taxonomy" id="546874"/>
    <lineage>
        <taxon>Bacteria</taxon>
        <taxon>Bacillati</taxon>
        <taxon>Actinomycetota</taxon>
        <taxon>Actinomycetes</taxon>
        <taxon>Propionibacteriales</taxon>
        <taxon>Propionibacteriaceae</taxon>
        <taxon>Microlunatus</taxon>
    </lineage>
</organism>
<dbReference type="OrthoDB" id="3727388at2"/>
<dbReference type="InterPro" id="IPR027381">
    <property type="entry name" value="LytR/CpsA/Psr_C"/>
</dbReference>
<dbReference type="STRING" id="546874.SAMN04488544_3787"/>
<sequence length="176" mass="18420">MIGRIFRVIRTPVTLIVLLAALVYAAYWGYTNVIAPVPPPPPTPCVQQTLPKGQLASSQVSVKVFNGGNSRGLAANVSRSLRGKGFKVSGTANTIEKIDETVIVGAGENDPEVQLTKRFFKGATVRADGRADHSVDVLVGNKYGGFNKSAKTTLAVESGTVCLPAPETVSASPTPA</sequence>
<keyword evidence="4" id="KW-1185">Reference proteome</keyword>
<evidence type="ECO:0000256" key="1">
    <source>
        <dbReference type="SAM" id="Phobius"/>
    </source>
</evidence>
<keyword evidence="1" id="KW-0472">Membrane</keyword>
<feature type="domain" description="LytR/CpsA/Psr regulator C-terminal" evidence="2">
    <location>
        <begin position="59"/>
        <end position="143"/>
    </location>
</feature>
<protein>
    <submittedName>
        <fullName evidence="3">LytR cell envelope-related transcriptional attenuator</fullName>
    </submittedName>
</protein>
<feature type="transmembrane region" description="Helical" evidence="1">
    <location>
        <begin position="12"/>
        <end position="30"/>
    </location>
</feature>
<keyword evidence="1" id="KW-0812">Transmembrane</keyword>
<reference evidence="4" key="1">
    <citation type="submission" date="2016-10" db="EMBL/GenBank/DDBJ databases">
        <authorList>
            <person name="Varghese N."/>
            <person name="Submissions S."/>
        </authorList>
    </citation>
    <scope>NUCLEOTIDE SEQUENCE [LARGE SCALE GENOMIC DNA]</scope>
    <source>
        <strain evidence="4">DSM 21743</strain>
    </source>
</reference>
<evidence type="ECO:0000259" key="2">
    <source>
        <dbReference type="Pfam" id="PF13399"/>
    </source>
</evidence>
<gene>
    <name evidence="3" type="ORF">SAMN04488544_3787</name>
</gene>
<dbReference type="EMBL" id="LT629799">
    <property type="protein sequence ID" value="SDV03373.1"/>
    <property type="molecule type" value="Genomic_DNA"/>
</dbReference>
<dbReference type="Gene3D" id="3.30.70.2390">
    <property type="match status" value="1"/>
</dbReference>
<proteinExistence type="predicted"/>
<evidence type="ECO:0000313" key="4">
    <source>
        <dbReference type="Proteomes" id="UP000198825"/>
    </source>
</evidence>
<name>A0A1H2ND40_9ACTN</name>
<accession>A0A1H2ND40</accession>
<dbReference type="Pfam" id="PF13399">
    <property type="entry name" value="LytR_C"/>
    <property type="match status" value="1"/>
</dbReference>
<keyword evidence="1" id="KW-1133">Transmembrane helix</keyword>
<dbReference type="Proteomes" id="UP000198825">
    <property type="component" value="Chromosome I"/>
</dbReference>
<dbReference type="AlphaFoldDB" id="A0A1H2ND40"/>
<evidence type="ECO:0000313" key="3">
    <source>
        <dbReference type="EMBL" id="SDV03373.1"/>
    </source>
</evidence>